<name>A0ABW1U585_9BURK</name>
<reference evidence="2" key="1">
    <citation type="journal article" date="2019" name="Int. J. Syst. Evol. Microbiol.">
        <title>The Global Catalogue of Microorganisms (GCM) 10K type strain sequencing project: providing services to taxonomists for standard genome sequencing and annotation.</title>
        <authorList>
            <consortium name="The Broad Institute Genomics Platform"/>
            <consortium name="The Broad Institute Genome Sequencing Center for Infectious Disease"/>
            <person name="Wu L."/>
            <person name="Ma J."/>
        </authorList>
    </citation>
    <scope>NUCLEOTIDE SEQUENCE [LARGE SCALE GENOMIC DNA]</scope>
    <source>
        <strain evidence="2">CCUG 39402</strain>
    </source>
</reference>
<comment type="caution">
    <text evidence="1">The sequence shown here is derived from an EMBL/GenBank/DDBJ whole genome shotgun (WGS) entry which is preliminary data.</text>
</comment>
<dbReference type="GO" id="GO:0032259">
    <property type="term" value="P:methylation"/>
    <property type="evidence" value="ECO:0007669"/>
    <property type="project" value="UniProtKB-KW"/>
</dbReference>
<keyword evidence="1" id="KW-0489">Methyltransferase</keyword>
<dbReference type="SUPFAM" id="SSF53335">
    <property type="entry name" value="S-adenosyl-L-methionine-dependent methyltransferases"/>
    <property type="match status" value="1"/>
</dbReference>
<dbReference type="GO" id="GO:0008168">
    <property type="term" value="F:methyltransferase activity"/>
    <property type="evidence" value="ECO:0007669"/>
    <property type="project" value="UniProtKB-KW"/>
</dbReference>
<dbReference type="CDD" id="cd02440">
    <property type="entry name" value="AdoMet_MTases"/>
    <property type="match status" value="1"/>
</dbReference>
<keyword evidence="2" id="KW-1185">Reference proteome</keyword>
<gene>
    <name evidence="1" type="ORF">ACFQND_26660</name>
</gene>
<keyword evidence="1" id="KW-0808">Transferase</keyword>
<dbReference type="InterPro" id="IPR008715">
    <property type="entry name" value="SAM-MeTfrase_NodS-like"/>
</dbReference>
<evidence type="ECO:0000313" key="2">
    <source>
        <dbReference type="Proteomes" id="UP001596270"/>
    </source>
</evidence>
<organism evidence="1 2">
    <name type="scientific">Polaromonas aquatica</name>
    <dbReference type="NCBI Taxonomy" id="332657"/>
    <lineage>
        <taxon>Bacteria</taxon>
        <taxon>Pseudomonadati</taxon>
        <taxon>Pseudomonadota</taxon>
        <taxon>Betaproteobacteria</taxon>
        <taxon>Burkholderiales</taxon>
        <taxon>Comamonadaceae</taxon>
        <taxon>Polaromonas</taxon>
    </lineage>
</organism>
<dbReference type="Gene3D" id="3.40.50.150">
    <property type="entry name" value="Vaccinia Virus protein VP39"/>
    <property type="match status" value="1"/>
</dbReference>
<accession>A0ABW1U585</accession>
<evidence type="ECO:0000313" key="1">
    <source>
        <dbReference type="EMBL" id="MFC6284824.1"/>
    </source>
</evidence>
<dbReference type="Pfam" id="PF05401">
    <property type="entry name" value="NodS"/>
    <property type="match status" value="1"/>
</dbReference>
<dbReference type="InterPro" id="IPR029063">
    <property type="entry name" value="SAM-dependent_MTases_sf"/>
</dbReference>
<dbReference type="RefSeq" id="WP_371434904.1">
    <property type="nucleotide sequence ID" value="NZ_JBHSRS010000084.1"/>
</dbReference>
<dbReference type="Proteomes" id="UP001596270">
    <property type="component" value="Unassembled WGS sequence"/>
</dbReference>
<dbReference type="EMBL" id="JBHSRS010000084">
    <property type="protein sequence ID" value="MFC6284824.1"/>
    <property type="molecule type" value="Genomic_DNA"/>
</dbReference>
<protein>
    <submittedName>
        <fullName evidence="1">SAM-dependent methyltransferase</fullName>
    </submittedName>
</protein>
<sequence>MSLDPTSQPDRPEYFDAMFAKSDDPWKFQSRWYERRKRALTLACLPSDRYSYGFEPGCANGELSARLGTRCEKLLVSDGVDRAVALTRERLKDQKNVEVRKAWLPKDWPRDKFDLIVLSEFLFYLKADAVEEIAWKAQETLTPGGVILACHWRHPIEHCVITGDDAHKALEKFIQLPNQCHVVEPDLRIDVWCAGPTVAAREGLT</sequence>
<proteinExistence type="predicted"/>